<name>A0ABR5F4U2_9ACTN</name>
<sequence length="295" mass="32098">MLPRLDAEPDQPRGRTPTLVYEAPTDSDDPYWAFYEDVAATQLASWLPMPRIRVLDVSGPRTRFARQMVTAGHDVVRVVPAPDRLGARGVGRRADGHARFGGASLRLGEAGGPATVRLGDITGPGRLVQVAGDPRSLDWFAPESFDAVLAEGRALSFCLATETTLEEIHRMLRPGGRLLLCVDSLLLGLARLAEQHRWAELSDVPRADVVLVPAEDGSITRCFWPEELRALLTSAGLDVDWIRPRTVLSAEAVTRAVASDVSCFPTLVRTEVDLSAEREGESIGIHLVASARRPD</sequence>
<dbReference type="CDD" id="cd02440">
    <property type="entry name" value="AdoMet_MTases"/>
    <property type="match status" value="1"/>
</dbReference>
<evidence type="ECO:0000256" key="1">
    <source>
        <dbReference type="SAM" id="MobiDB-lite"/>
    </source>
</evidence>
<dbReference type="GO" id="GO:0008168">
    <property type="term" value="F:methyltransferase activity"/>
    <property type="evidence" value="ECO:0007669"/>
    <property type="project" value="UniProtKB-KW"/>
</dbReference>
<reference evidence="3 4" key="1">
    <citation type="submission" date="2014-12" db="EMBL/GenBank/DDBJ databases">
        <title>Frankia sp. BMG5.1 draft genome.</title>
        <authorList>
            <person name="Gtari M."/>
            <person name="Ghodhbane-Gtari F."/>
            <person name="Nouioui I."/>
            <person name="Ktari A."/>
            <person name="Hezbri K."/>
            <person name="Mimouni W."/>
            <person name="Sbissi I."/>
            <person name="Ayari A."/>
            <person name="Yamanaka T."/>
            <person name="Normand P."/>
            <person name="Tisa L.S."/>
            <person name="Boudabous A."/>
        </authorList>
    </citation>
    <scope>NUCLEOTIDE SEQUENCE [LARGE SCALE GENOMIC DNA]</scope>
    <source>
        <strain evidence="3 4">BMG5.1</strain>
    </source>
</reference>
<dbReference type="Proteomes" id="UP000035425">
    <property type="component" value="Unassembled WGS sequence"/>
</dbReference>
<protein>
    <submittedName>
        <fullName evidence="3">Methyltransferase type 11</fullName>
    </submittedName>
</protein>
<evidence type="ECO:0000313" key="3">
    <source>
        <dbReference type="EMBL" id="KLL11740.1"/>
    </source>
</evidence>
<dbReference type="EMBL" id="JWIO01000012">
    <property type="protein sequence ID" value="KLL11740.1"/>
    <property type="molecule type" value="Genomic_DNA"/>
</dbReference>
<dbReference type="Gene3D" id="3.40.50.150">
    <property type="entry name" value="Vaccinia Virus protein VP39"/>
    <property type="match status" value="1"/>
</dbReference>
<evidence type="ECO:0000313" key="4">
    <source>
        <dbReference type="Proteomes" id="UP000035425"/>
    </source>
</evidence>
<feature type="compositionally biased region" description="Basic and acidic residues" evidence="1">
    <location>
        <begin position="1"/>
        <end position="13"/>
    </location>
</feature>
<gene>
    <name evidence="3" type="ORF">FrCorBMG51_09455</name>
</gene>
<keyword evidence="3" id="KW-0489">Methyltransferase</keyword>
<dbReference type="SUPFAM" id="SSF53335">
    <property type="entry name" value="S-adenosyl-L-methionine-dependent methyltransferases"/>
    <property type="match status" value="1"/>
</dbReference>
<comment type="caution">
    <text evidence="3">The sequence shown here is derived from an EMBL/GenBank/DDBJ whole genome shotgun (WGS) entry which is preliminary data.</text>
</comment>
<keyword evidence="4" id="KW-1185">Reference proteome</keyword>
<dbReference type="InterPro" id="IPR013216">
    <property type="entry name" value="Methyltransf_11"/>
</dbReference>
<evidence type="ECO:0000259" key="2">
    <source>
        <dbReference type="Pfam" id="PF08241"/>
    </source>
</evidence>
<dbReference type="Pfam" id="PF08241">
    <property type="entry name" value="Methyltransf_11"/>
    <property type="match status" value="1"/>
</dbReference>
<dbReference type="RefSeq" id="WP_047222699.1">
    <property type="nucleotide sequence ID" value="NZ_JWIO01000012.1"/>
</dbReference>
<proteinExistence type="predicted"/>
<feature type="domain" description="Methyltransferase type 11" evidence="2">
    <location>
        <begin position="130"/>
        <end position="179"/>
    </location>
</feature>
<feature type="region of interest" description="Disordered" evidence="1">
    <location>
        <begin position="1"/>
        <end position="20"/>
    </location>
</feature>
<dbReference type="InterPro" id="IPR029063">
    <property type="entry name" value="SAM-dependent_MTases_sf"/>
</dbReference>
<accession>A0ABR5F4U2</accession>
<dbReference type="GO" id="GO:0032259">
    <property type="term" value="P:methylation"/>
    <property type="evidence" value="ECO:0007669"/>
    <property type="project" value="UniProtKB-KW"/>
</dbReference>
<organism evidence="3 4">
    <name type="scientific">Protofrankia coriariae</name>
    <dbReference type="NCBI Taxonomy" id="1562887"/>
    <lineage>
        <taxon>Bacteria</taxon>
        <taxon>Bacillati</taxon>
        <taxon>Actinomycetota</taxon>
        <taxon>Actinomycetes</taxon>
        <taxon>Frankiales</taxon>
        <taxon>Frankiaceae</taxon>
        <taxon>Protofrankia</taxon>
    </lineage>
</organism>
<keyword evidence="3" id="KW-0808">Transferase</keyword>